<dbReference type="SMART" id="SM00354">
    <property type="entry name" value="HTH_LACI"/>
    <property type="match status" value="1"/>
</dbReference>
<comment type="caution">
    <text evidence="5">The sequence shown here is derived from an EMBL/GenBank/DDBJ whole genome shotgun (WGS) entry which is preliminary data.</text>
</comment>
<dbReference type="Gene3D" id="3.40.50.2300">
    <property type="match status" value="2"/>
</dbReference>
<keyword evidence="6" id="KW-1185">Reference proteome</keyword>
<dbReference type="AlphaFoldDB" id="A0A840RVC0"/>
<dbReference type="InterPro" id="IPR000843">
    <property type="entry name" value="HTH_LacI"/>
</dbReference>
<sequence length="373" mass="41155">MSRQDVNVYILGCIVRPSIKQVALQAGVSIATVSRLMNQPDSVGIDTASKVYQAMKTLAFRPNFSGRNLRAGRSRTVGVVLPTFSNTVFAQCLQGLETVAREREYSVMVTATEYRQQDEAAAVELLLAHRVDGVILTVADAEASTTLDLLDHEKIPYVLVYNQPQQSVRPSVSVDNQLAAYDAVSKLIELGHRQIQMLAGHFHASDRALQRYHGYLQAMQQHGLEPLAPIEVARHTYTSLDFDYLQTFRDPSQRPSALFCSNDLLALSVMRDLRVLGLRVPDDVSVMGFDGIPLGELMDPMLSSVEQPSEQIGALALRTLVTAIEEQQEGHPTSVATHILPHTVRLGGSVKPFVQPFVKPFVQPVIQLFTTLP</sequence>
<name>A0A840RVC0_9BURK</name>
<dbReference type="Proteomes" id="UP000571084">
    <property type="component" value="Unassembled WGS sequence"/>
</dbReference>
<dbReference type="GO" id="GO:0000976">
    <property type="term" value="F:transcription cis-regulatory region binding"/>
    <property type="evidence" value="ECO:0007669"/>
    <property type="project" value="TreeGrafter"/>
</dbReference>
<keyword evidence="2 5" id="KW-0238">DNA-binding</keyword>
<feature type="domain" description="HTH lacI-type" evidence="4">
    <location>
        <begin position="17"/>
        <end position="71"/>
    </location>
</feature>
<dbReference type="PANTHER" id="PTHR30146">
    <property type="entry name" value="LACI-RELATED TRANSCRIPTIONAL REPRESSOR"/>
    <property type="match status" value="1"/>
</dbReference>
<dbReference type="PANTHER" id="PTHR30146:SF109">
    <property type="entry name" value="HTH-TYPE TRANSCRIPTIONAL REGULATOR GALS"/>
    <property type="match status" value="1"/>
</dbReference>
<evidence type="ECO:0000313" key="6">
    <source>
        <dbReference type="Proteomes" id="UP000571084"/>
    </source>
</evidence>
<dbReference type="InterPro" id="IPR028082">
    <property type="entry name" value="Peripla_BP_I"/>
</dbReference>
<keyword evidence="3" id="KW-0804">Transcription</keyword>
<evidence type="ECO:0000256" key="1">
    <source>
        <dbReference type="ARBA" id="ARBA00023015"/>
    </source>
</evidence>
<dbReference type="Pfam" id="PF00356">
    <property type="entry name" value="LacI"/>
    <property type="match status" value="1"/>
</dbReference>
<dbReference type="EMBL" id="JACHHQ010000006">
    <property type="protein sequence ID" value="MBB5201038.1"/>
    <property type="molecule type" value="Genomic_DNA"/>
</dbReference>
<gene>
    <name evidence="5" type="ORF">HNR39_002887</name>
</gene>
<dbReference type="SUPFAM" id="SSF53822">
    <property type="entry name" value="Periplasmic binding protein-like I"/>
    <property type="match status" value="1"/>
</dbReference>
<dbReference type="CDD" id="cd01392">
    <property type="entry name" value="HTH_LacI"/>
    <property type="match status" value="1"/>
</dbReference>
<organism evidence="5 6">
    <name type="scientific">Glaciimonas immobilis</name>
    <dbReference type="NCBI Taxonomy" id="728004"/>
    <lineage>
        <taxon>Bacteria</taxon>
        <taxon>Pseudomonadati</taxon>
        <taxon>Pseudomonadota</taxon>
        <taxon>Betaproteobacteria</taxon>
        <taxon>Burkholderiales</taxon>
        <taxon>Oxalobacteraceae</taxon>
        <taxon>Glaciimonas</taxon>
    </lineage>
</organism>
<dbReference type="GO" id="GO:0003700">
    <property type="term" value="F:DNA-binding transcription factor activity"/>
    <property type="evidence" value="ECO:0007669"/>
    <property type="project" value="TreeGrafter"/>
</dbReference>
<protein>
    <submittedName>
        <fullName evidence="5">DNA-binding LacI/PurR family transcriptional regulator</fullName>
    </submittedName>
</protein>
<dbReference type="SUPFAM" id="SSF47413">
    <property type="entry name" value="lambda repressor-like DNA-binding domains"/>
    <property type="match status" value="1"/>
</dbReference>
<accession>A0A840RVC0</accession>
<proteinExistence type="predicted"/>
<keyword evidence="1" id="KW-0805">Transcription regulation</keyword>
<dbReference type="Gene3D" id="1.10.260.40">
    <property type="entry name" value="lambda repressor-like DNA-binding domains"/>
    <property type="match status" value="1"/>
</dbReference>
<evidence type="ECO:0000256" key="3">
    <source>
        <dbReference type="ARBA" id="ARBA00023163"/>
    </source>
</evidence>
<dbReference type="InterPro" id="IPR046335">
    <property type="entry name" value="LacI/GalR-like_sensor"/>
</dbReference>
<dbReference type="PROSITE" id="PS50932">
    <property type="entry name" value="HTH_LACI_2"/>
    <property type="match status" value="1"/>
</dbReference>
<reference evidence="5 6" key="1">
    <citation type="submission" date="2020-08" db="EMBL/GenBank/DDBJ databases">
        <title>Genomic Encyclopedia of Type Strains, Phase IV (KMG-IV): sequencing the most valuable type-strain genomes for metagenomic binning, comparative biology and taxonomic classification.</title>
        <authorList>
            <person name="Goeker M."/>
        </authorList>
    </citation>
    <scope>NUCLEOTIDE SEQUENCE [LARGE SCALE GENOMIC DNA]</scope>
    <source>
        <strain evidence="5 6">DSM 23240</strain>
    </source>
</reference>
<dbReference type="Pfam" id="PF13377">
    <property type="entry name" value="Peripla_BP_3"/>
    <property type="match status" value="1"/>
</dbReference>
<dbReference type="InterPro" id="IPR010982">
    <property type="entry name" value="Lambda_DNA-bd_dom_sf"/>
</dbReference>
<evidence type="ECO:0000313" key="5">
    <source>
        <dbReference type="EMBL" id="MBB5201038.1"/>
    </source>
</evidence>
<evidence type="ECO:0000259" key="4">
    <source>
        <dbReference type="PROSITE" id="PS50932"/>
    </source>
</evidence>
<evidence type="ECO:0000256" key="2">
    <source>
        <dbReference type="ARBA" id="ARBA00023125"/>
    </source>
</evidence>